<evidence type="ECO:0000313" key="11">
    <source>
        <dbReference type="EMBL" id="SGY83680.1"/>
    </source>
</evidence>
<dbReference type="Gene3D" id="1.10.287.1700">
    <property type="match status" value="1"/>
</dbReference>
<evidence type="ECO:0000256" key="10">
    <source>
        <dbReference type="ARBA" id="ARBA00023225"/>
    </source>
</evidence>
<keyword evidence="8" id="KW-0653">Protein transport</keyword>
<keyword evidence="10" id="KW-1006">Bacterial flagellum protein export</keyword>
<comment type="similarity">
    <text evidence="2">Belongs to the FliJ family.</text>
</comment>
<reference evidence="12 14" key="1">
    <citation type="submission" date="2016-11" db="EMBL/GenBank/DDBJ databases">
        <authorList>
            <person name="Jaros S."/>
            <person name="Januszkiewicz K."/>
            <person name="Wedrychowicz H."/>
        </authorList>
    </citation>
    <scope>NUCLEOTIDE SEQUENCE [LARGE SCALE GENOMIC DNA]</scope>
    <source>
        <strain evidence="12">NVI 5450</strain>
    </source>
</reference>
<protein>
    <recommendedName>
        <fullName evidence="3">Flagellar FliJ protein</fullName>
    </recommendedName>
</protein>
<keyword evidence="5" id="KW-1003">Cell membrane</keyword>
<dbReference type="GO" id="GO:0015031">
    <property type="term" value="P:protein transport"/>
    <property type="evidence" value="ECO:0007669"/>
    <property type="project" value="UniProtKB-KW"/>
</dbReference>
<evidence type="ECO:0000313" key="12">
    <source>
        <dbReference type="EMBL" id="SGY84982.1"/>
    </source>
</evidence>
<dbReference type="InterPro" id="IPR012823">
    <property type="entry name" value="Flagell_FliJ"/>
</dbReference>
<reference evidence="11 13" key="2">
    <citation type="submission" date="2016-11" db="EMBL/GenBank/DDBJ databases">
        <authorList>
            <person name="Klemetsen T."/>
        </authorList>
    </citation>
    <scope>NUCLEOTIDE SEQUENCE [LARGE SCALE GENOMIC DNA]</scope>
    <source>
        <strain evidence="11">MT 2528</strain>
    </source>
</reference>
<evidence type="ECO:0000256" key="8">
    <source>
        <dbReference type="ARBA" id="ARBA00022927"/>
    </source>
</evidence>
<evidence type="ECO:0000256" key="5">
    <source>
        <dbReference type="ARBA" id="ARBA00022475"/>
    </source>
</evidence>
<accession>A0A090IG40</accession>
<evidence type="ECO:0000256" key="1">
    <source>
        <dbReference type="ARBA" id="ARBA00004413"/>
    </source>
</evidence>
<dbReference type="EMBL" id="FPLJ01000017">
    <property type="protein sequence ID" value="SGY83680.1"/>
    <property type="molecule type" value="Genomic_DNA"/>
</dbReference>
<name>A0A090IG40_9GAMM</name>
<keyword evidence="13" id="KW-1185">Reference proteome</keyword>
<dbReference type="InterPro" id="IPR053716">
    <property type="entry name" value="Flag_assembly_chemotaxis_eff"/>
</dbReference>
<evidence type="ECO:0000313" key="14">
    <source>
        <dbReference type="Proteomes" id="UP000183794"/>
    </source>
</evidence>
<evidence type="ECO:0000256" key="4">
    <source>
        <dbReference type="ARBA" id="ARBA00022448"/>
    </source>
</evidence>
<keyword evidence="6" id="KW-0145">Chemotaxis</keyword>
<dbReference type="EMBL" id="FPLD01000014">
    <property type="protein sequence ID" value="SGY84982.1"/>
    <property type="molecule type" value="Genomic_DNA"/>
</dbReference>
<gene>
    <name evidence="11" type="ORF">MT2528_0478</name>
    <name evidence="12" type="ORF">NVI5450_0462</name>
</gene>
<proteinExistence type="inferred from homology"/>
<comment type="subcellular location">
    <subcellularLocation>
        <location evidence="1">Cell membrane</location>
        <topology evidence="1">Peripheral membrane protein</topology>
        <orientation evidence="1">Cytoplasmic side</orientation>
    </subcellularLocation>
</comment>
<dbReference type="Proteomes" id="UP000183794">
    <property type="component" value="Unassembled WGS sequence"/>
</dbReference>
<evidence type="ECO:0000256" key="9">
    <source>
        <dbReference type="ARBA" id="ARBA00023136"/>
    </source>
</evidence>
<dbReference type="GO" id="GO:0005886">
    <property type="term" value="C:plasma membrane"/>
    <property type="evidence" value="ECO:0007669"/>
    <property type="project" value="UniProtKB-SubCell"/>
</dbReference>
<dbReference type="PATRIC" id="fig|80854.5.peg.789"/>
<dbReference type="GeneID" id="61294212"/>
<evidence type="ECO:0000256" key="2">
    <source>
        <dbReference type="ARBA" id="ARBA00010004"/>
    </source>
</evidence>
<dbReference type="HOGENOM" id="CLU_1862927_0_0_6"/>
<evidence type="ECO:0000256" key="3">
    <source>
        <dbReference type="ARBA" id="ARBA00020392"/>
    </source>
</evidence>
<dbReference type="AlphaFoldDB" id="A0A090IG40"/>
<dbReference type="GO" id="GO:0071973">
    <property type="term" value="P:bacterial-type flagellum-dependent cell motility"/>
    <property type="evidence" value="ECO:0007669"/>
    <property type="project" value="InterPro"/>
</dbReference>
<dbReference type="GO" id="GO:0009288">
    <property type="term" value="C:bacterial-type flagellum"/>
    <property type="evidence" value="ECO:0007669"/>
    <property type="project" value="InterPro"/>
</dbReference>
<organism evidence="12 14">
    <name type="scientific">Moritella viscosa</name>
    <dbReference type="NCBI Taxonomy" id="80854"/>
    <lineage>
        <taxon>Bacteria</taxon>
        <taxon>Pseudomonadati</taxon>
        <taxon>Pseudomonadota</taxon>
        <taxon>Gammaproteobacteria</taxon>
        <taxon>Alteromonadales</taxon>
        <taxon>Moritellaceae</taxon>
        <taxon>Moritella</taxon>
    </lineage>
</organism>
<dbReference type="KEGG" id="mvs:MVIS_0755"/>
<evidence type="ECO:0000256" key="6">
    <source>
        <dbReference type="ARBA" id="ARBA00022500"/>
    </source>
</evidence>
<keyword evidence="7" id="KW-1005">Bacterial flagellum biogenesis</keyword>
<evidence type="ECO:0000256" key="7">
    <source>
        <dbReference type="ARBA" id="ARBA00022795"/>
    </source>
</evidence>
<sequence>MLNKLIVIEQKKLDELAMQRIQFNEQLQRKKYQVSQLAIYQQALTANSGDSQVLHLQNMQSMRNQLDGLIDNQQFEIDLHEADLLRQNTLISQKIGQVKGFETVIRRRESKAQLAQDIAEQFQNDELAIQVFFRYRD</sequence>
<keyword evidence="9" id="KW-0472">Membrane</keyword>
<dbReference type="GO" id="GO:0006935">
    <property type="term" value="P:chemotaxis"/>
    <property type="evidence" value="ECO:0007669"/>
    <property type="project" value="UniProtKB-KW"/>
</dbReference>
<dbReference type="GO" id="GO:0044781">
    <property type="term" value="P:bacterial-type flagellum organization"/>
    <property type="evidence" value="ECO:0007669"/>
    <property type="project" value="UniProtKB-KW"/>
</dbReference>
<dbReference type="STRING" id="80854.MVIS_0755"/>
<dbReference type="Pfam" id="PF02050">
    <property type="entry name" value="FliJ"/>
    <property type="match status" value="1"/>
</dbReference>
<keyword evidence="4" id="KW-0813">Transport</keyword>
<dbReference type="OrthoDB" id="5588064at2"/>
<dbReference type="RefSeq" id="WP_045109185.1">
    <property type="nucleotide sequence ID" value="NZ_CAWQZC010000056.1"/>
</dbReference>
<dbReference type="Proteomes" id="UP000182660">
    <property type="component" value="Unassembled WGS sequence"/>
</dbReference>
<evidence type="ECO:0000313" key="13">
    <source>
        <dbReference type="Proteomes" id="UP000182660"/>
    </source>
</evidence>